<feature type="domain" description="Amidohydrolase 3" evidence="1">
    <location>
        <begin position="62"/>
        <end position="541"/>
    </location>
</feature>
<dbReference type="GO" id="GO:0016810">
    <property type="term" value="F:hydrolase activity, acting on carbon-nitrogen (but not peptide) bonds"/>
    <property type="evidence" value="ECO:0007669"/>
    <property type="project" value="InterPro"/>
</dbReference>
<dbReference type="SUPFAM" id="SSF51556">
    <property type="entry name" value="Metallo-dependent hydrolases"/>
    <property type="match status" value="1"/>
</dbReference>
<dbReference type="PANTHER" id="PTHR22642">
    <property type="entry name" value="IMIDAZOLONEPROPIONASE"/>
    <property type="match status" value="1"/>
</dbReference>
<accession>A0A7Y9GN24</accession>
<dbReference type="Gene3D" id="3.10.310.70">
    <property type="match status" value="1"/>
</dbReference>
<evidence type="ECO:0000313" key="2">
    <source>
        <dbReference type="EMBL" id="NYE19549.1"/>
    </source>
</evidence>
<dbReference type="InterPro" id="IPR033932">
    <property type="entry name" value="YtcJ-like"/>
</dbReference>
<keyword evidence="3" id="KW-1185">Reference proteome</keyword>
<dbReference type="InterPro" id="IPR032466">
    <property type="entry name" value="Metal_Hydrolase"/>
</dbReference>
<evidence type="ECO:0000313" key="3">
    <source>
        <dbReference type="Proteomes" id="UP000576969"/>
    </source>
</evidence>
<dbReference type="SUPFAM" id="SSF51338">
    <property type="entry name" value="Composite domain of metallo-dependent hydrolases"/>
    <property type="match status" value="1"/>
</dbReference>
<dbReference type="AlphaFoldDB" id="A0A7Y9GN24"/>
<dbReference type="InterPro" id="IPR013108">
    <property type="entry name" value="Amidohydro_3"/>
</dbReference>
<dbReference type="PANTHER" id="PTHR22642:SF21">
    <property type="entry name" value="PERIPLASMIC PROTEIN"/>
    <property type="match status" value="1"/>
</dbReference>
<sequence length="554" mass="59821">MTPSAPAALPVVDVVLRGGRISTFADPSQGPGEVEAIALAGGRVVAIGSDSDLEPYRRLAARVVDLDGRRAIPGLNDAHIHAVRAGVSWTRTMHWEDVRSLDEALERTKADAASRGPGEWVSVIGGWHSTQFAQRRGPTREELDAVAPDNPVYVQELYDLGTLNSAGLRACGFTDESDDPPRGTLVRDERGRLTGEVRGVGAFAVPTALALRVAREEAEAGVRAMNAEFARHGLTGVVDGGGLMVTPRDYDALYTVWREGGLDVRTRLFLSAWTRGGEIDDFRSLTDLVQPGSGDEMLRIAGAGEIPHLGCHDLEGLDPFELRDDAYRELVEIVRVCVERGWRMIVHAVLDHSLTRVLDAWEEVDRETGGITGAGFAIVHADEASVANLERIARLGAGVLVQNRMVLKGGDYVVAWGADATENAPPIGTMRDLGIVIGGGTDATRANWFSPWASIWWLVTGATLDGRGVRHPRHRLTPFDALATYTRDAAWFTGEQGRRGRLLPGYDADVCVPTVDPLACPEDELRDIMSDLTIMGGRVTHDSGVLAWTRGGVS</sequence>
<dbReference type="Proteomes" id="UP000576969">
    <property type="component" value="Unassembled WGS sequence"/>
</dbReference>
<dbReference type="Gene3D" id="2.30.40.10">
    <property type="entry name" value="Urease, subunit C, domain 1"/>
    <property type="match status" value="1"/>
</dbReference>
<reference evidence="2 3" key="1">
    <citation type="submission" date="2020-07" db="EMBL/GenBank/DDBJ databases">
        <title>Sequencing the genomes of 1000 actinobacteria strains.</title>
        <authorList>
            <person name="Klenk H.-P."/>
        </authorList>
    </citation>
    <scope>NUCLEOTIDE SEQUENCE [LARGE SCALE GENOMIC DNA]</scope>
    <source>
        <strain evidence="2 3">DSM 24662</strain>
    </source>
</reference>
<name>A0A7Y9GN24_9MICO</name>
<dbReference type="Gene3D" id="3.20.20.140">
    <property type="entry name" value="Metal-dependent hydrolases"/>
    <property type="match status" value="1"/>
</dbReference>
<dbReference type="CDD" id="cd01300">
    <property type="entry name" value="YtcJ_like"/>
    <property type="match status" value="1"/>
</dbReference>
<dbReference type="RefSeq" id="WP_179488977.1">
    <property type="nucleotide sequence ID" value="NZ_JACCBV010000001.1"/>
</dbReference>
<proteinExistence type="predicted"/>
<dbReference type="EMBL" id="JACCBV010000001">
    <property type="protein sequence ID" value="NYE19549.1"/>
    <property type="molecule type" value="Genomic_DNA"/>
</dbReference>
<comment type="caution">
    <text evidence="2">The sequence shown here is derived from an EMBL/GenBank/DDBJ whole genome shotgun (WGS) entry which is preliminary data.</text>
</comment>
<gene>
    <name evidence="2" type="ORF">BJ991_001577</name>
</gene>
<organism evidence="2 3">
    <name type="scientific">Microbacterium immunditiarum</name>
    <dbReference type="NCBI Taxonomy" id="337480"/>
    <lineage>
        <taxon>Bacteria</taxon>
        <taxon>Bacillati</taxon>
        <taxon>Actinomycetota</taxon>
        <taxon>Actinomycetes</taxon>
        <taxon>Micrococcales</taxon>
        <taxon>Microbacteriaceae</taxon>
        <taxon>Microbacterium</taxon>
    </lineage>
</organism>
<protein>
    <recommendedName>
        <fullName evidence="1">Amidohydrolase 3 domain-containing protein</fullName>
    </recommendedName>
</protein>
<dbReference type="Pfam" id="PF07969">
    <property type="entry name" value="Amidohydro_3"/>
    <property type="match status" value="1"/>
</dbReference>
<evidence type="ECO:0000259" key="1">
    <source>
        <dbReference type="Pfam" id="PF07969"/>
    </source>
</evidence>
<dbReference type="InterPro" id="IPR011059">
    <property type="entry name" value="Metal-dep_hydrolase_composite"/>
</dbReference>